<keyword evidence="2" id="KW-0472">Membrane</keyword>
<feature type="region of interest" description="Disordered" evidence="1">
    <location>
        <begin position="1"/>
        <end position="78"/>
    </location>
</feature>
<feature type="transmembrane region" description="Helical" evidence="2">
    <location>
        <begin position="211"/>
        <end position="237"/>
    </location>
</feature>
<reference evidence="3" key="1">
    <citation type="journal article" date="2020" name="bioRxiv">
        <title>Chromosome-level reference genome of the European wasp spider Argiope bruennichi: a resource for studies on range expansion and evolutionary adaptation.</title>
        <authorList>
            <person name="Sheffer M.M."/>
            <person name="Hoppe A."/>
            <person name="Krehenwinkel H."/>
            <person name="Uhl G."/>
            <person name="Kuss A.W."/>
            <person name="Jensen L."/>
            <person name="Jensen C."/>
            <person name="Gillespie R.G."/>
            <person name="Hoff K.J."/>
            <person name="Prost S."/>
        </authorList>
    </citation>
    <scope>NUCLEOTIDE SEQUENCE</scope>
</reference>
<feature type="transmembrane region" description="Helical" evidence="2">
    <location>
        <begin position="257"/>
        <end position="275"/>
    </location>
</feature>
<accession>A0A8T0ESE8</accession>
<organism evidence="3 4">
    <name type="scientific">Argiope bruennichi</name>
    <name type="common">Wasp spider</name>
    <name type="synonym">Aranea bruennichi</name>
    <dbReference type="NCBI Taxonomy" id="94029"/>
    <lineage>
        <taxon>Eukaryota</taxon>
        <taxon>Metazoa</taxon>
        <taxon>Ecdysozoa</taxon>
        <taxon>Arthropoda</taxon>
        <taxon>Chelicerata</taxon>
        <taxon>Arachnida</taxon>
        <taxon>Araneae</taxon>
        <taxon>Araneomorphae</taxon>
        <taxon>Entelegynae</taxon>
        <taxon>Araneoidea</taxon>
        <taxon>Araneidae</taxon>
        <taxon>Argiope</taxon>
    </lineage>
</organism>
<feature type="compositionally biased region" description="Polar residues" evidence="1">
    <location>
        <begin position="18"/>
        <end position="40"/>
    </location>
</feature>
<dbReference type="AlphaFoldDB" id="A0A8T0ESE8"/>
<dbReference type="Proteomes" id="UP000807504">
    <property type="component" value="Unassembled WGS sequence"/>
</dbReference>
<evidence type="ECO:0000313" key="3">
    <source>
        <dbReference type="EMBL" id="KAF8778667.1"/>
    </source>
</evidence>
<keyword evidence="2" id="KW-1133">Transmembrane helix</keyword>
<protein>
    <submittedName>
        <fullName evidence="3">Uncharacterized protein</fullName>
    </submittedName>
</protein>
<evidence type="ECO:0000256" key="2">
    <source>
        <dbReference type="SAM" id="Phobius"/>
    </source>
</evidence>
<reference evidence="3" key="2">
    <citation type="submission" date="2020-06" db="EMBL/GenBank/DDBJ databases">
        <authorList>
            <person name="Sheffer M."/>
        </authorList>
    </citation>
    <scope>NUCLEOTIDE SEQUENCE</scope>
</reference>
<proteinExistence type="predicted"/>
<feature type="compositionally biased region" description="Low complexity" evidence="1">
    <location>
        <begin position="54"/>
        <end position="65"/>
    </location>
</feature>
<dbReference type="EMBL" id="JABXBU010002072">
    <property type="protein sequence ID" value="KAF8778667.1"/>
    <property type="molecule type" value="Genomic_DNA"/>
</dbReference>
<keyword evidence="4" id="KW-1185">Reference proteome</keyword>
<keyword evidence="2" id="KW-0812">Transmembrane</keyword>
<sequence>MGKGRKKNRNTDKKQSKKTQGNLQSTPLQKSPQSPNVTESNVKKESKKTQENLQSTPPQRSPQSPNVTESIQEEESNVKGTDIVLLQEGEPRKLYQGQIEIDGEEHDILSFILHSLWAMICLIAAIHIVIMVTTDGLLSIDFGETRWTIGIILCIVFLMTVASTLLAMIKLPDFLEYIFRCASVINFFVIVAFTANILFRINLYLITSDEACVKIACWICTIWVTSVTSMALTFLLMRDTFNLKMQVLEFYEFITKYALSFYFFINLLKFVARSYDNIYFGIKYEETFWKFVNGLCYIVITVVCICCALFYQYIDW</sequence>
<evidence type="ECO:0000256" key="1">
    <source>
        <dbReference type="SAM" id="MobiDB-lite"/>
    </source>
</evidence>
<feature type="transmembrane region" description="Helical" evidence="2">
    <location>
        <begin position="295"/>
        <end position="314"/>
    </location>
</feature>
<gene>
    <name evidence="3" type="ORF">HNY73_015368</name>
</gene>
<comment type="caution">
    <text evidence="3">The sequence shown here is derived from an EMBL/GenBank/DDBJ whole genome shotgun (WGS) entry which is preliminary data.</text>
</comment>
<evidence type="ECO:0000313" key="4">
    <source>
        <dbReference type="Proteomes" id="UP000807504"/>
    </source>
</evidence>
<name>A0A8T0ESE8_ARGBR</name>
<feature type="transmembrane region" description="Helical" evidence="2">
    <location>
        <begin position="177"/>
        <end position="199"/>
    </location>
</feature>
<feature type="transmembrane region" description="Helical" evidence="2">
    <location>
        <begin position="150"/>
        <end position="171"/>
    </location>
</feature>
<feature type="transmembrane region" description="Helical" evidence="2">
    <location>
        <begin position="116"/>
        <end position="138"/>
    </location>
</feature>
<feature type="compositionally biased region" description="Basic and acidic residues" evidence="1">
    <location>
        <begin position="41"/>
        <end position="50"/>
    </location>
</feature>